<dbReference type="Pfam" id="PF13004">
    <property type="entry name" value="BACON"/>
    <property type="match status" value="1"/>
</dbReference>
<proteinExistence type="predicted"/>
<evidence type="ECO:0000313" key="6">
    <source>
        <dbReference type="Proteomes" id="UP000288096"/>
    </source>
</evidence>
<dbReference type="InterPro" id="IPR008965">
    <property type="entry name" value="CBM2/CBM3_carb-bd_dom_sf"/>
</dbReference>
<feature type="domain" description="Cohesin" evidence="2">
    <location>
        <begin position="253"/>
        <end position="372"/>
    </location>
</feature>
<dbReference type="Proteomes" id="UP000288096">
    <property type="component" value="Unassembled WGS sequence"/>
</dbReference>
<dbReference type="CDD" id="cd08547">
    <property type="entry name" value="Type_II_cohesin"/>
    <property type="match status" value="1"/>
</dbReference>
<accession>A0A401FR08</accession>
<comment type="caution">
    <text evidence="5">The sequence shown here is derived from an EMBL/GenBank/DDBJ whole genome shotgun (WGS) entry which is preliminary data.</text>
</comment>
<dbReference type="Gene3D" id="2.180.10.10">
    <property type="entry name" value="RHS repeat-associated core"/>
    <property type="match status" value="1"/>
</dbReference>
<feature type="domain" description="BACON" evidence="3">
    <location>
        <begin position="185"/>
        <end position="242"/>
    </location>
</feature>
<dbReference type="Gene3D" id="2.60.40.10">
    <property type="entry name" value="Immunoglobulins"/>
    <property type="match status" value="1"/>
</dbReference>
<dbReference type="Pfam" id="PF05593">
    <property type="entry name" value="RHS_repeat"/>
    <property type="match status" value="1"/>
</dbReference>
<feature type="chain" id="PRO_5019073426" description="Bacterial repeat domain-containing protein" evidence="1">
    <location>
        <begin position="26"/>
        <end position="445"/>
    </location>
</feature>
<gene>
    <name evidence="5" type="ORF">DENIS_0341</name>
</gene>
<evidence type="ECO:0000259" key="3">
    <source>
        <dbReference type="Pfam" id="PF13004"/>
    </source>
</evidence>
<feature type="domain" description="Bacterial repeat" evidence="4">
    <location>
        <begin position="77"/>
        <end position="147"/>
    </location>
</feature>
<dbReference type="InterPro" id="IPR013783">
    <property type="entry name" value="Ig-like_fold"/>
</dbReference>
<sequence>MMKRITGLCLLCLVFSICLVPALHAATYIYDELDRLVSVQYPTGQTIEYSYDETGNILSITSSGAPPSHMLSVSKSGTGTGTITSTPSGINCGADCTETFPENTSVTLTATPDAGSVFAGWIGGCTGTDDCVISMTEDTLITAEFTLGSGDQPILSVTPAQAEVPATTSTTAFTISNTGTGTMTWTISDAAEWLTVSLNSGTGDGTFAISCQENKGGSRTGTITVTANGAAGSPKTVKIIQAASADAGIDISLQASDSVLPDETFNMEVRVSGEKNVTGMDLKINFNSTLVQVAGITVNESSVDVSANINTVNENGQAAIAYLDFAGIGFVPGNDRLLATLTCKALIPGSATFSFDSTSAIYAFGASPEDITGNLSGKTISVLASSTPGDIDGSGTVDLRDAILALKILAGLPCDNLYADAGINGNQIGLEEAIYALQTTAKLNR</sequence>
<evidence type="ECO:0000313" key="5">
    <source>
        <dbReference type="EMBL" id="GBC59402.1"/>
    </source>
</evidence>
<dbReference type="EMBL" id="BEXT01000001">
    <property type="protein sequence ID" value="GBC59402.1"/>
    <property type="molecule type" value="Genomic_DNA"/>
</dbReference>
<dbReference type="RefSeq" id="WP_166404789.1">
    <property type="nucleotide sequence ID" value="NZ_BEXT01000001.1"/>
</dbReference>
<dbReference type="InterPro" id="IPR002102">
    <property type="entry name" value="Cohesin_dom"/>
</dbReference>
<organism evidence="5 6">
    <name type="scientific">Desulfonema ishimotonii</name>
    <dbReference type="NCBI Taxonomy" id="45657"/>
    <lineage>
        <taxon>Bacteria</taxon>
        <taxon>Pseudomonadati</taxon>
        <taxon>Thermodesulfobacteriota</taxon>
        <taxon>Desulfobacteria</taxon>
        <taxon>Desulfobacterales</taxon>
        <taxon>Desulfococcaceae</taxon>
        <taxon>Desulfonema</taxon>
    </lineage>
</organism>
<evidence type="ECO:0000256" key="1">
    <source>
        <dbReference type="SAM" id="SignalP"/>
    </source>
</evidence>
<dbReference type="CDD" id="cd14948">
    <property type="entry name" value="BACON"/>
    <property type="match status" value="1"/>
</dbReference>
<dbReference type="AlphaFoldDB" id="A0A401FR08"/>
<feature type="signal peptide" evidence="1">
    <location>
        <begin position="1"/>
        <end position="25"/>
    </location>
</feature>
<dbReference type="GO" id="GO:0000272">
    <property type="term" value="P:polysaccharide catabolic process"/>
    <property type="evidence" value="ECO:0007669"/>
    <property type="project" value="InterPro"/>
</dbReference>
<dbReference type="SUPFAM" id="SSF49384">
    <property type="entry name" value="Carbohydrate-binding domain"/>
    <property type="match status" value="1"/>
</dbReference>
<dbReference type="InterPro" id="IPR031325">
    <property type="entry name" value="RHS_repeat"/>
</dbReference>
<keyword evidence="6" id="KW-1185">Reference proteome</keyword>
<dbReference type="GO" id="GO:0030246">
    <property type="term" value="F:carbohydrate binding"/>
    <property type="evidence" value="ECO:0007669"/>
    <property type="project" value="InterPro"/>
</dbReference>
<dbReference type="Pfam" id="PF00963">
    <property type="entry name" value="Cohesin"/>
    <property type="match status" value="1"/>
</dbReference>
<name>A0A401FR08_9BACT</name>
<protein>
    <recommendedName>
        <fullName evidence="7">Bacterial repeat domain-containing protein</fullName>
    </recommendedName>
</protein>
<dbReference type="NCBIfam" id="TIGR01643">
    <property type="entry name" value="YD_repeat_2x"/>
    <property type="match status" value="1"/>
</dbReference>
<dbReference type="Pfam" id="PF18998">
    <property type="entry name" value="Flg_new_2"/>
    <property type="match status" value="1"/>
</dbReference>
<dbReference type="Gene3D" id="2.60.40.680">
    <property type="match status" value="1"/>
</dbReference>
<reference evidence="6" key="1">
    <citation type="submission" date="2017-11" db="EMBL/GenBank/DDBJ databases">
        <authorList>
            <person name="Watanabe M."/>
            <person name="Kojima H."/>
        </authorList>
    </citation>
    <scope>NUCLEOTIDE SEQUENCE [LARGE SCALE GENOMIC DNA]</scope>
    <source>
        <strain evidence="6">Tokyo 01</strain>
    </source>
</reference>
<evidence type="ECO:0000259" key="2">
    <source>
        <dbReference type="Pfam" id="PF00963"/>
    </source>
</evidence>
<dbReference type="InterPro" id="IPR044060">
    <property type="entry name" value="Bacterial_rp_domain"/>
</dbReference>
<evidence type="ECO:0000259" key="4">
    <source>
        <dbReference type="Pfam" id="PF18998"/>
    </source>
</evidence>
<evidence type="ECO:0008006" key="7">
    <source>
        <dbReference type="Google" id="ProtNLM"/>
    </source>
</evidence>
<dbReference type="InterPro" id="IPR024361">
    <property type="entry name" value="BACON"/>
</dbReference>
<dbReference type="InterPro" id="IPR006530">
    <property type="entry name" value="YD"/>
</dbReference>
<reference evidence="6" key="2">
    <citation type="submission" date="2019-01" db="EMBL/GenBank/DDBJ databases">
        <title>Genome sequence of Desulfonema ishimotonii strain Tokyo 01.</title>
        <authorList>
            <person name="Fukui M."/>
        </authorList>
    </citation>
    <scope>NUCLEOTIDE SEQUENCE [LARGE SCALE GENOMIC DNA]</scope>
    <source>
        <strain evidence="6">Tokyo 01</strain>
    </source>
</reference>
<keyword evidence="1" id="KW-0732">Signal</keyword>